<comment type="similarity">
    <text evidence="2">Belongs to the CorA metal ion transporter (MIT) (TC 1.A.35) family.</text>
</comment>
<dbReference type="SUPFAM" id="SSF144083">
    <property type="entry name" value="Magnesium transport protein CorA, transmembrane region"/>
    <property type="match status" value="1"/>
</dbReference>
<keyword evidence="11" id="KW-1185">Reference proteome</keyword>
<keyword evidence="3" id="KW-0813">Transport</keyword>
<evidence type="ECO:0000256" key="7">
    <source>
        <dbReference type="ARBA" id="ARBA00023136"/>
    </source>
</evidence>
<keyword evidence="7 9" id="KW-0472">Membrane</keyword>
<reference evidence="11" key="1">
    <citation type="journal article" date="2014" name="Proc. Natl. Acad. Sci. U.S.A.">
        <title>Extensive sampling of basidiomycete genomes demonstrates inadequacy of the white-rot/brown-rot paradigm for wood decay fungi.</title>
        <authorList>
            <person name="Riley R."/>
            <person name="Salamov A.A."/>
            <person name="Brown D.W."/>
            <person name="Nagy L.G."/>
            <person name="Floudas D."/>
            <person name="Held B.W."/>
            <person name="Levasseur A."/>
            <person name="Lombard V."/>
            <person name="Morin E."/>
            <person name="Otillar R."/>
            <person name="Lindquist E.A."/>
            <person name="Sun H."/>
            <person name="LaButti K.M."/>
            <person name="Schmutz J."/>
            <person name="Jabbour D."/>
            <person name="Luo H."/>
            <person name="Baker S.E."/>
            <person name="Pisabarro A.G."/>
            <person name="Walton J.D."/>
            <person name="Blanchette R.A."/>
            <person name="Henrissat B."/>
            <person name="Martin F."/>
            <person name="Cullen D."/>
            <person name="Hibbett D.S."/>
            <person name="Grigoriev I.V."/>
        </authorList>
    </citation>
    <scope>NUCLEOTIDE SEQUENCE [LARGE SCALE GENOMIC DNA]</scope>
    <source>
        <strain evidence="11">MUCL 33604</strain>
    </source>
</reference>
<evidence type="ECO:0000256" key="2">
    <source>
        <dbReference type="ARBA" id="ARBA00009765"/>
    </source>
</evidence>
<dbReference type="InterPro" id="IPR002523">
    <property type="entry name" value="MgTranspt_CorA/ZnTranspt_ZntB"/>
</dbReference>
<dbReference type="EMBL" id="KL197717">
    <property type="protein sequence ID" value="KDQ58806.1"/>
    <property type="molecule type" value="Genomic_DNA"/>
</dbReference>
<dbReference type="SUPFAM" id="SSF143865">
    <property type="entry name" value="CorA soluble domain-like"/>
    <property type="match status" value="1"/>
</dbReference>
<dbReference type="AlphaFoldDB" id="A0A067Q889"/>
<dbReference type="Gene3D" id="1.20.58.340">
    <property type="entry name" value="Magnesium transport protein CorA, transmembrane region"/>
    <property type="match status" value="2"/>
</dbReference>
<evidence type="ECO:0000313" key="11">
    <source>
        <dbReference type="Proteomes" id="UP000027265"/>
    </source>
</evidence>
<gene>
    <name evidence="10" type="ORF">JAAARDRAFT_193325</name>
</gene>
<keyword evidence="6 9" id="KW-1133">Transmembrane helix</keyword>
<organism evidence="10 11">
    <name type="scientific">Jaapia argillacea MUCL 33604</name>
    <dbReference type="NCBI Taxonomy" id="933084"/>
    <lineage>
        <taxon>Eukaryota</taxon>
        <taxon>Fungi</taxon>
        <taxon>Dikarya</taxon>
        <taxon>Basidiomycota</taxon>
        <taxon>Agaricomycotina</taxon>
        <taxon>Agaricomycetes</taxon>
        <taxon>Agaricomycetidae</taxon>
        <taxon>Jaapiales</taxon>
        <taxon>Jaapiaceae</taxon>
        <taxon>Jaapia</taxon>
    </lineage>
</organism>
<dbReference type="InterPro" id="IPR045861">
    <property type="entry name" value="CorA_cytoplasmic_dom"/>
</dbReference>
<keyword evidence="4" id="KW-1003">Cell membrane</keyword>
<dbReference type="GO" id="GO:0015095">
    <property type="term" value="F:magnesium ion transmembrane transporter activity"/>
    <property type="evidence" value="ECO:0007669"/>
    <property type="project" value="TreeGrafter"/>
</dbReference>
<evidence type="ECO:0000256" key="1">
    <source>
        <dbReference type="ARBA" id="ARBA00004651"/>
    </source>
</evidence>
<dbReference type="PANTHER" id="PTHR46494">
    <property type="entry name" value="CORA FAMILY METAL ION TRANSPORTER (EUROFUNG)"/>
    <property type="match status" value="1"/>
</dbReference>
<feature type="transmembrane region" description="Helical" evidence="9">
    <location>
        <begin position="526"/>
        <end position="546"/>
    </location>
</feature>
<dbReference type="GO" id="GO:0005886">
    <property type="term" value="C:plasma membrane"/>
    <property type="evidence" value="ECO:0007669"/>
    <property type="project" value="UniProtKB-SubCell"/>
</dbReference>
<dbReference type="OrthoDB" id="165352at2759"/>
<feature type="compositionally biased region" description="Basic and acidic residues" evidence="8">
    <location>
        <begin position="235"/>
        <end position="250"/>
    </location>
</feature>
<dbReference type="GO" id="GO:0050897">
    <property type="term" value="F:cobalt ion binding"/>
    <property type="evidence" value="ECO:0007669"/>
    <property type="project" value="TreeGrafter"/>
</dbReference>
<evidence type="ECO:0000256" key="8">
    <source>
        <dbReference type="SAM" id="MobiDB-lite"/>
    </source>
</evidence>
<accession>A0A067Q889</accession>
<evidence type="ECO:0000256" key="6">
    <source>
        <dbReference type="ARBA" id="ARBA00022989"/>
    </source>
</evidence>
<dbReference type="InterPro" id="IPR045863">
    <property type="entry name" value="CorA_TM1_TM2"/>
</dbReference>
<evidence type="ECO:0008006" key="12">
    <source>
        <dbReference type="Google" id="ProtNLM"/>
    </source>
</evidence>
<dbReference type="HOGENOM" id="CLU_015119_1_0_1"/>
<dbReference type="InParanoid" id="A0A067Q889"/>
<evidence type="ECO:0000256" key="4">
    <source>
        <dbReference type="ARBA" id="ARBA00022475"/>
    </source>
</evidence>
<dbReference type="Proteomes" id="UP000027265">
    <property type="component" value="Unassembled WGS sequence"/>
</dbReference>
<comment type="subcellular location">
    <subcellularLocation>
        <location evidence="1">Cell membrane</location>
        <topology evidence="1">Multi-pass membrane protein</topology>
    </subcellularLocation>
</comment>
<dbReference type="GO" id="GO:0000287">
    <property type="term" value="F:magnesium ion binding"/>
    <property type="evidence" value="ECO:0007669"/>
    <property type="project" value="TreeGrafter"/>
</dbReference>
<keyword evidence="5 9" id="KW-0812">Transmembrane</keyword>
<evidence type="ECO:0000256" key="3">
    <source>
        <dbReference type="ARBA" id="ARBA00022448"/>
    </source>
</evidence>
<protein>
    <recommendedName>
        <fullName evidence="12">Magnesium transporter</fullName>
    </recommendedName>
</protein>
<dbReference type="PANTHER" id="PTHR46494:SF1">
    <property type="entry name" value="CORA FAMILY METAL ION TRANSPORTER (EUROFUNG)"/>
    <property type="match status" value="1"/>
</dbReference>
<evidence type="ECO:0000256" key="9">
    <source>
        <dbReference type="SAM" id="Phobius"/>
    </source>
</evidence>
<dbReference type="Gene3D" id="3.30.460.20">
    <property type="entry name" value="CorA soluble domain-like"/>
    <property type="match status" value="1"/>
</dbReference>
<evidence type="ECO:0000313" key="10">
    <source>
        <dbReference type="EMBL" id="KDQ58806.1"/>
    </source>
</evidence>
<dbReference type="Pfam" id="PF01544">
    <property type="entry name" value="CorA"/>
    <property type="match status" value="1"/>
</dbReference>
<name>A0A067Q889_9AGAM</name>
<feature type="region of interest" description="Disordered" evidence="8">
    <location>
        <begin position="222"/>
        <end position="250"/>
    </location>
</feature>
<proteinExistence type="inferred from homology"/>
<feature type="transmembrane region" description="Helical" evidence="9">
    <location>
        <begin position="552"/>
        <end position="574"/>
    </location>
</feature>
<sequence length="595" mass="67543">MPRGSRENSFSDFGGRLLTRNLDKEEVELPVEKGRRTLPHAHHFTPEMENLEQYRSTLPVMPTGAPRQPTTPKDKFRPSVRKVMHMRSIVTPPSGRGADPGADPRHHSTVLTYGHLREKCAIEVIDYSITSMDVRTVTNSELVEFLEGSSTRDPWVKVRWINVGGISWDVISALTLKYDLHPLAVEDILHQRGHVSSKADYYSQHLFLRILCHSIRHGAESNGSAHTDPSLVNDGCDKDRTLSGHSKPQYDRDYYSPLGTRLSANTRIRSLSPSFRLKHPPTIDLDTVEAGIWKTPANNEASRRALKQQHMQIVVQELKRGGYVPVNTSPICIFLLRDGTVISINQTPSNDLTTPITARLRDPDSTLRVSADASLLVESLLDLIVDSALEIVDEYQDKLLKLEQQVLIKPKMKTVQYLHTISGDMTAYKRSLEPLRTLIYSLRRYDLDHCATLIDPSKSPRVKVRGFMSYKSKIYLAGVSDHMEYILSSLDMFGHISENLIDYTFNMTSYQTNQAMRRLTMATVTFLPLTFLAGYFGMNFATFWSVQNHSDLFFWAIAIPYIATLVVIFGWTDFLPSKFDLRSRAKFPLMRLSPS</sequence>
<evidence type="ECO:0000256" key="5">
    <source>
        <dbReference type="ARBA" id="ARBA00022692"/>
    </source>
</evidence>
<dbReference type="STRING" id="933084.A0A067Q889"/>
<dbReference type="GO" id="GO:0015087">
    <property type="term" value="F:cobalt ion transmembrane transporter activity"/>
    <property type="evidence" value="ECO:0007669"/>
    <property type="project" value="TreeGrafter"/>
</dbReference>